<feature type="non-terminal residue" evidence="2">
    <location>
        <position position="71"/>
    </location>
</feature>
<evidence type="ECO:0000259" key="1">
    <source>
        <dbReference type="Pfam" id="PF05598"/>
    </source>
</evidence>
<dbReference type="Pfam" id="PF05598">
    <property type="entry name" value="DUF772"/>
    <property type="match status" value="1"/>
</dbReference>
<protein>
    <recommendedName>
        <fullName evidence="1">Transposase InsH N-terminal domain-containing protein</fullName>
    </recommendedName>
</protein>
<dbReference type="EMBL" id="FRCP01000022">
    <property type="protein sequence ID" value="SHM93763.1"/>
    <property type="molecule type" value="Genomic_DNA"/>
</dbReference>
<organism evidence="2 3">
    <name type="scientific">Anaerosporobacter mobilis DSM 15930</name>
    <dbReference type="NCBI Taxonomy" id="1120996"/>
    <lineage>
        <taxon>Bacteria</taxon>
        <taxon>Bacillati</taxon>
        <taxon>Bacillota</taxon>
        <taxon>Clostridia</taxon>
        <taxon>Lachnospirales</taxon>
        <taxon>Lachnospiraceae</taxon>
        <taxon>Anaerosporobacter</taxon>
    </lineage>
</organism>
<name>A0A1M7MRV0_9FIRM</name>
<reference evidence="2 3" key="1">
    <citation type="submission" date="2016-11" db="EMBL/GenBank/DDBJ databases">
        <authorList>
            <person name="Jaros S."/>
            <person name="Januszkiewicz K."/>
            <person name="Wedrychowicz H."/>
        </authorList>
    </citation>
    <scope>NUCLEOTIDE SEQUENCE [LARGE SCALE GENOMIC DNA]</scope>
    <source>
        <strain evidence="2 3">DSM 15930</strain>
    </source>
</reference>
<evidence type="ECO:0000313" key="2">
    <source>
        <dbReference type="EMBL" id="SHM93763.1"/>
    </source>
</evidence>
<dbReference type="PANTHER" id="PTHR33408:SF2">
    <property type="entry name" value="TRANSPOSASE DDE DOMAIN-CONTAINING PROTEIN"/>
    <property type="match status" value="1"/>
</dbReference>
<dbReference type="InterPro" id="IPR008490">
    <property type="entry name" value="Transposase_InsH_N"/>
</dbReference>
<accession>A0A1M7MRV0</accession>
<sequence length="71" mass="8064">MVLPLSLESLIPEDDSVRLHSHVMEGLDYTKLYQAYASTGRKPAVEPQIMCKVVTYAYSKNIYSSRKIEKA</sequence>
<dbReference type="Proteomes" id="UP000184038">
    <property type="component" value="Unassembled WGS sequence"/>
</dbReference>
<evidence type="ECO:0000313" key="3">
    <source>
        <dbReference type="Proteomes" id="UP000184038"/>
    </source>
</evidence>
<keyword evidence="3" id="KW-1185">Reference proteome</keyword>
<dbReference type="PANTHER" id="PTHR33408">
    <property type="entry name" value="TRANSPOSASE"/>
    <property type="match status" value="1"/>
</dbReference>
<feature type="domain" description="Transposase InsH N-terminal" evidence="1">
    <location>
        <begin position="6"/>
        <end position="71"/>
    </location>
</feature>
<proteinExistence type="predicted"/>
<gene>
    <name evidence="2" type="ORF">SAMN02746066_03995</name>
</gene>
<dbReference type="AlphaFoldDB" id="A0A1M7MRV0"/>